<comment type="subcellular location">
    <subcellularLocation>
        <location evidence="2">Cell inner membrane</location>
    </subcellularLocation>
</comment>
<reference evidence="8 9" key="1">
    <citation type="submission" date="2020-08" db="EMBL/GenBank/DDBJ databases">
        <title>Pseudomonas sp. nov.</title>
        <authorList>
            <person name="Gieschler S."/>
            <person name="Fiedler G."/>
            <person name="Brinks E."/>
            <person name="Boehnlein C."/>
            <person name="Franz C.M.A.P."/>
            <person name="Kabisch J."/>
        </authorList>
    </citation>
    <scope>NUCLEOTIDE SEQUENCE [LARGE SCALE GENOMIC DNA]</scope>
    <source>
        <strain evidence="8 9">MBT-2</strain>
    </source>
</reference>
<keyword evidence="3 6" id="KW-0812">Transmembrane</keyword>
<dbReference type="Gene3D" id="3.30.70.270">
    <property type="match status" value="1"/>
</dbReference>
<evidence type="ECO:0000259" key="7">
    <source>
        <dbReference type="PROSITE" id="PS50887"/>
    </source>
</evidence>
<evidence type="ECO:0000256" key="1">
    <source>
        <dbReference type="ARBA" id="ARBA00001946"/>
    </source>
</evidence>
<dbReference type="InterPro" id="IPR042240">
    <property type="entry name" value="CHASE_sf"/>
</dbReference>
<dbReference type="Proteomes" id="UP000546173">
    <property type="component" value="Unassembled WGS sequence"/>
</dbReference>
<evidence type="ECO:0000313" key="8">
    <source>
        <dbReference type="EMBL" id="MBC2676822.1"/>
    </source>
</evidence>
<dbReference type="AlphaFoldDB" id="A0A7X1G1M3"/>
<evidence type="ECO:0000256" key="4">
    <source>
        <dbReference type="ARBA" id="ARBA00022989"/>
    </source>
</evidence>
<dbReference type="InterPro" id="IPR000160">
    <property type="entry name" value="GGDEF_dom"/>
</dbReference>
<evidence type="ECO:0000256" key="6">
    <source>
        <dbReference type="SAM" id="Phobius"/>
    </source>
</evidence>
<dbReference type="PANTHER" id="PTHR46663">
    <property type="entry name" value="DIGUANYLATE CYCLASE DGCT-RELATED"/>
    <property type="match status" value="1"/>
</dbReference>
<dbReference type="GO" id="GO:0003824">
    <property type="term" value="F:catalytic activity"/>
    <property type="evidence" value="ECO:0007669"/>
    <property type="project" value="UniProtKB-ARBA"/>
</dbReference>
<organism evidence="8 9">
    <name type="scientific">Pseudomonas baltica</name>
    <dbReference type="NCBI Taxonomy" id="2762576"/>
    <lineage>
        <taxon>Bacteria</taxon>
        <taxon>Pseudomonadati</taxon>
        <taxon>Pseudomonadota</taxon>
        <taxon>Gammaproteobacteria</taxon>
        <taxon>Pseudomonadales</taxon>
        <taxon>Pseudomonadaceae</taxon>
        <taxon>Pseudomonas</taxon>
    </lineage>
</organism>
<feature type="transmembrane region" description="Helical" evidence="6">
    <location>
        <begin position="324"/>
        <end position="342"/>
    </location>
</feature>
<evidence type="ECO:0000256" key="2">
    <source>
        <dbReference type="ARBA" id="ARBA00004533"/>
    </source>
</evidence>
<dbReference type="CDD" id="cd01949">
    <property type="entry name" value="GGDEF"/>
    <property type="match status" value="1"/>
</dbReference>
<dbReference type="PROSITE" id="PS50887">
    <property type="entry name" value="GGDEF"/>
    <property type="match status" value="1"/>
</dbReference>
<dbReference type="RefSeq" id="WP_185793032.1">
    <property type="nucleotide sequence ID" value="NZ_JACMYH010000001.1"/>
</dbReference>
<keyword evidence="9" id="KW-1185">Reference proteome</keyword>
<dbReference type="SUPFAM" id="SSF55073">
    <property type="entry name" value="Nucleotide cyclase"/>
    <property type="match status" value="1"/>
</dbReference>
<dbReference type="Pfam" id="PF00990">
    <property type="entry name" value="GGDEF"/>
    <property type="match status" value="1"/>
</dbReference>
<dbReference type="EMBL" id="JACMYH010000001">
    <property type="protein sequence ID" value="MBC2676822.1"/>
    <property type="molecule type" value="Genomic_DNA"/>
</dbReference>
<dbReference type="InterPro" id="IPR043128">
    <property type="entry name" value="Rev_trsase/Diguanyl_cyclase"/>
</dbReference>
<dbReference type="SMART" id="SM00267">
    <property type="entry name" value="GGDEF"/>
    <property type="match status" value="1"/>
</dbReference>
<keyword evidence="4 6" id="KW-1133">Transmembrane helix</keyword>
<dbReference type="GO" id="GO:0007165">
    <property type="term" value="P:signal transduction"/>
    <property type="evidence" value="ECO:0007669"/>
    <property type="project" value="UniProtKB-ARBA"/>
</dbReference>
<dbReference type="SMART" id="SM01079">
    <property type="entry name" value="CHASE"/>
    <property type="match status" value="1"/>
</dbReference>
<dbReference type="FunFam" id="3.30.70.270:FF:000001">
    <property type="entry name" value="Diguanylate cyclase domain protein"/>
    <property type="match status" value="1"/>
</dbReference>
<feature type="domain" description="GGDEF" evidence="7">
    <location>
        <begin position="392"/>
        <end position="525"/>
    </location>
</feature>
<dbReference type="GO" id="GO:0005886">
    <property type="term" value="C:plasma membrane"/>
    <property type="evidence" value="ECO:0007669"/>
    <property type="project" value="UniProtKB-SubCell"/>
</dbReference>
<evidence type="ECO:0000256" key="3">
    <source>
        <dbReference type="ARBA" id="ARBA00022692"/>
    </source>
</evidence>
<evidence type="ECO:0000256" key="5">
    <source>
        <dbReference type="ARBA" id="ARBA00023136"/>
    </source>
</evidence>
<dbReference type="Pfam" id="PF03924">
    <property type="entry name" value="CHASE"/>
    <property type="match status" value="1"/>
</dbReference>
<proteinExistence type="predicted"/>
<protein>
    <submittedName>
        <fullName evidence="8">Sensor domain-containing diguanylate cyclase</fullName>
    </submittedName>
</protein>
<dbReference type="PANTHER" id="PTHR46663:SF2">
    <property type="entry name" value="GGDEF DOMAIN-CONTAINING PROTEIN"/>
    <property type="match status" value="1"/>
</dbReference>
<sequence length="526" mass="57514">MLIRRRPSLAGFIGLALGLIVFSAFSLLRSEIQRQETRFSEYVQSIAGTVRNQLDTNDAVLAGFAAFLQAVKQSDTDAAARYGAAVLAAYPHIYMLEVARSVPVDEQFDFTALLRRTWLPDFELKNFEVKDAHMKGVAPAVPGVGGSRAMTDATWPILFMSPQLPQASVIYGVRLETVPYLANALARIRQNSLPVVSPVFALHEGGNAYILMKSVSRPDEDTQHTLPNFFGSTMVAMLLIKTDALLGAIVRHNSDSRVAVSAQLHSTDSPSQVVAMEPVAGRWWDELALPRLTDSVYVDSPTQPVSLSFQRQLRLMDVLGPGNLLILAILMASLVVVPMVLVRHFSAIEAAELEHERSAFLATHDVLTQLPNRYLLADRFTQALQQWTEQGVPFAVMLIDLDHFKQINDEHGHAVGDQVLQALAKRMRETVRHYDTVARYGGDEFVALVSDLTNPDSVILKAQQLLDAIELPIGTSVGALSLSGSVGISLCPVHGEDLDTLLKAADQAMYQVKLEGRQGVAMAGAV</sequence>
<accession>A0A7X1G1M3</accession>
<name>A0A7X1G1M3_9PSED</name>
<evidence type="ECO:0000313" key="9">
    <source>
        <dbReference type="Proteomes" id="UP000546173"/>
    </source>
</evidence>
<dbReference type="InterPro" id="IPR052163">
    <property type="entry name" value="DGC-Regulatory_Protein"/>
</dbReference>
<comment type="cofactor">
    <cofactor evidence="1">
        <name>Mg(2+)</name>
        <dbReference type="ChEBI" id="CHEBI:18420"/>
    </cofactor>
</comment>
<dbReference type="InterPro" id="IPR029787">
    <property type="entry name" value="Nucleotide_cyclase"/>
</dbReference>
<dbReference type="InterPro" id="IPR006189">
    <property type="entry name" value="CHASE_dom"/>
</dbReference>
<comment type="caution">
    <text evidence="8">The sequence shown here is derived from an EMBL/GenBank/DDBJ whole genome shotgun (WGS) entry which is preliminary data.</text>
</comment>
<keyword evidence="5 6" id="KW-0472">Membrane</keyword>
<dbReference type="NCBIfam" id="TIGR00254">
    <property type="entry name" value="GGDEF"/>
    <property type="match status" value="1"/>
</dbReference>
<gene>
    <name evidence="8" type="ORF">H7993_00295</name>
</gene>
<dbReference type="Gene3D" id="3.30.450.350">
    <property type="entry name" value="CHASE domain"/>
    <property type="match status" value="1"/>
</dbReference>